<dbReference type="RefSeq" id="WP_106893482.1">
    <property type="nucleotide sequence ID" value="NZ_CP027860.1"/>
</dbReference>
<evidence type="ECO:0000313" key="8">
    <source>
        <dbReference type="Proteomes" id="UP000241074"/>
    </source>
</evidence>
<dbReference type="GO" id="GO:0005524">
    <property type="term" value="F:ATP binding"/>
    <property type="evidence" value="ECO:0007669"/>
    <property type="project" value="InterPro"/>
</dbReference>
<dbReference type="InterPro" id="IPR038718">
    <property type="entry name" value="SNF2-like_sf"/>
</dbReference>
<dbReference type="PROSITE" id="PS50966">
    <property type="entry name" value="ZF_SWIM"/>
    <property type="match status" value="1"/>
</dbReference>
<dbReference type="Proteomes" id="UP000241074">
    <property type="component" value="Chromosome"/>
</dbReference>
<name>A0A2P1PXJ7_9GAMM</name>
<feature type="domain" description="SWIM-type" evidence="4">
    <location>
        <begin position="62"/>
        <end position="96"/>
    </location>
</feature>
<dbReference type="InterPro" id="IPR007527">
    <property type="entry name" value="Znf_SWIM"/>
</dbReference>
<proteinExistence type="predicted"/>
<dbReference type="Gene3D" id="3.40.50.300">
    <property type="entry name" value="P-loop containing nucleotide triphosphate hydrolases"/>
    <property type="match status" value="1"/>
</dbReference>
<evidence type="ECO:0000259" key="6">
    <source>
        <dbReference type="PROSITE" id="PS51194"/>
    </source>
</evidence>
<protein>
    <submittedName>
        <fullName evidence="7">Helicase SNF2</fullName>
    </submittedName>
</protein>
<dbReference type="AlphaFoldDB" id="A0A2P1PXJ7"/>
<dbReference type="PROSITE" id="PS51194">
    <property type="entry name" value="HELICASE_CTER"/>
    <property type="match status" value="1"/>
</dbReference>
<keyword evidence="2 7" id="KW-0067">ATP-binding</keyword>
<keyword evidence="2 7" id="KW-0347">Helicase</keyword>
<sequence length="1103" mass="124456">MRIEHASVRDRLLLFVPGDTLRLAETGLAQGRIENLNAIERQNRILVEADWRFDPKPIHLRLELSEWLDHAQIRGQCSCQQRSPCEHLVAVVMLLENESEATDLEPHPAESKPMSPALKAWIENQKQPLPSALADAGPAPLVFLWAMEDSNQPGSELVIEPARFDAHAGKTSPESGRTAPVLSRFNPAEAKVEDLPEHELNWVSQLALGRTVIRRHEQWYVASKLRPAESLWQMLERSHCYFERLSPKRLHPGEPCTLGWYWQIDEFGVQRLSAQVAGVERMRLLKTVVGYVVIDIGRAEVRSVLSDGSDIARLLETPTVSPDELDAFLEAFAHTDLAGKVPAPRSLRIEAARDLEPEAVLRLIGVPVPAWGQAKLGNKLGMAVLEFNYGPHRVEPGFGVETERYRDGVLYRIARNYALEEAAAERVQEAGLKDAITIWPRQLPEPDSFGDFHYLLELNYHIATPEQWVSVIPRLEELGFLLEYDPSFPNQVLPLAEDWWAEIEHREAWFELKIGVTIHNERIDLLPALKRLAVDPQFPRKAREREPIDAEYLVPIDAHRRVRMPLNRLRHLLESLRASLVEEDDVGDLRLHRSEINNLKELVDSEEIGLKLDPKRRAQLRELSMTRKPVAPPEHFGAELRNYQLDGLNWLGFLGEAGIGGILADDMGLGKTVQVLAHLAVEKQAGRLTKPVLIVVPTSLLGNWFREAQRLAPELNVLILHGPDRESDFRRIRQFDLILSSYPLLPRDIDHLQREKFALLVLDEAQAIKNPRALAAKAVRDLNCARRLAMTGTPLENHLGELWAILDAVEPGVLGGERHFLKHYRQPIEKFADADQQERLNRRVAPLILRRRKEDVARDLPAKTTQIQTITLDGDQKALYESLRAREYLRVREAVGAKGMGQSGVVVLDALLKLRQVCCDPRLVKLEAAQSVLESAKLEHLSDMLEQLVQEGRRVLVFSQFAEMLALISELLTSMGLTHLMLTGQTQNRTELVDRFQAGEAPIFLISLKAGGVGLNLTAADTVIHYDPWWNPAAEDQATDRAHRIGQDKPVFVYKLICASTVEERIQTLQARKAELAAALLEGGTSSVLRFDEEDLEELFGPG</sequence>
<evidence type="ECO:0000259" key="5">
    <source>
        <dbReference type="PROSITE" id="PS51192"/>
    </source>
</evidence>
<keyword evidence="3" id="KW-0862">Zinc</keyword>
<keyword evidence="1" id="KW-0378">Hydrolase</keyword>
<evidence type="ECO:0000256" key="1">
    <source>
        <dbReference type="ARBA" id="ARBA00022801"/>
    </source>
</evidence>
<dbReference type="InterPro" id="IPR027417">
    <property type="entry name" value="P-loop_NTPase"/>
</dbReference>
<dbReference type="EMBL" id="CP027860">
    <property type="protein sequence ID" value="AVP99565.1"/>
    <property type="molecule type" value="Genomic_DNA"/>
</dbReference>
<dbReference type="OrthoDB" id="9760715at2"/>
<dbReference type="PANTHER" id="PTHR10799">
    <property type="entry name" value="SNF2/RAD54 HELICASE FAMILY"/>
    <property type="match status" value="1"/>
</dbReference>
<dbReference type="CDD" id="cd18793">
    <property type="entry name" value="SF2_C_SNF"/>
    <property type="match status" value="1"/>
</dbReference>
<dbReference type="SMART" id="SM00490">
    <property type="entry name" value="HELICc"/>
    <property type="match status" value="1"/>
</dbReference>
<keyword evidence="3" id="KW-0863">Zinc-finger</keyword>
<dbReference type="CDD" id="cd18012">
    <property type="entry name" value="DEXQc_arch_SWI2_SNF2"/>
    <property type="match status" value="1"/>
</dbReference>
<dbReference type="GO" id="GO:0008270">
    <property type="term" value="F:zinc ion binding"/>
    <property type="evidence" value="ECO:0007669"/>
    <property type="project" value="UniProtKB-KW"/>
</dbReference>
<evidence type="ECO:0000256" key="2">
    <source>
        <dbReference type="ARBA" id="ARBA00022806"/>
    </source>
</evidence>
<accession>A0A2P1PXJ7</accession>
<keyword evidence="3" id="KW-0479">Metal-binding</keyword>
<evidence type="ECO:0000259" key="4">
    <source>
        <dbReference type="PROSITE" id="PS50966"/>
    </source>
</evidence>
<dbReference type="Gene3D" id="3.40.50.10810">
    <property type="entry name" value="Tandem AAA-ATPase domain"/>
    <property type="match status" value="1"/>
</dbReference>
<feature type="domain" description="Helicase C-terminal" evidence="6">
    <location>
        <begin position="940"/>
        <end position="1097"/>
    </location>
</feature>
<reference evidence="7 8" key="2">
    <citation type="submission" date="2018-03" db="EMBL/GenBank/DDBJ databases">
        <authorList>
            <person name="Keele B.F."/>
        </authorList>
    </citation>
    <scope>NUCLEOTIDE SEQUENCE [LARGE SCALE GENOMIC DNA]</scope>
    <source>
        <strain evidence="7 8">D13</strain>
    </source>
</reference>
<dbReference type="Pfam" id="PF00271">
    <property type="entry name" value="Helicase_C"/>
    <property type="match status" value="1"/>
</dbReference>
<keyword evidence="2 7" id="KW-0547">Nucleotide-binding</keyword>
<gene>
    <name evidence="7" type="ORF">C7S18_21370</name>
</gene>
<dbReference type="PROSITE" id="PS51192">
    <property type="entry name" value="HELICASE_ATP_BIND_1"/>
    <property type="match status" value="1"/>
</dbReference>
<organism evidence="7 8">
    <name type="scientific">Ahniella affigens</name>
    <dbReference type="NCBI Taxonomy" id="2021234"/>
    <lineage>
        <taxon>Bacteria</taxon>
        <taxon>Pseudomonadati</taxon>
        <taxon>Pseudomonadota</taxon>
        <taxon>Gammaproteobacteria</taxon>
        <taxon>Lysobacterales</taxon>
        <taxon>Rhodanobacteraceae</taxon>
        <taxon>Ahniella</taxon>
    </lineage>
</organism>
<reference evidence="7 8" key="1">
    <citation type="submission" date="2018-03" db="EMBL/GenBank/DDBJ databases">
        <title>Ahniella affigens gen. nov., sp. nov., a gammaproteobacterium isolated from sandy soil near a stream.</title>
        <authorList>
            <person name="Ko Y."/>
            <person name="Kim J.-H."/>
        </authorList>
    </citation>
    <scope>NUCLEOTIDE SEQUENCE [LARGE SCALE GENOMIC DNA]</scope>
    <source>
        <strain evidence="7 8">D13</strain>
    </source>
</reference>
<dbReference type="SMART" id="SM00487">
    <property type="entry name" value="DEXDc"/>
    <property type="match status" value="1"/>
</dbReference>
<dbReference type="InterPro" id="IPR001650">
    <property type="entry name" value="Helicase_C-like"/>
</dbReference>
<dbReference type="GO" id="GO:0016787">
    <property type="term" value="F:hydrolase activity"/>
    <property type="evidence" value="ECO:0007669"/>
    <property type="project" value="UniProtKB-KW"/>
</dbReference>
<dbReference type="InterPro" id="IPR000330">
    <property type="entry name" value="SNF2_N"/>
</dbReference>
<dbReference type="GO" id="GO:0004386">
    <property type="term" value="F:helicase activity"/>
    <property type="evidence" value="ECO:0007669"/>
    <property type="project" value="UniProtKB-KW"/>
</dbReference>
<evidence type="ECO:0000256" key="3">
    <source>
        <dbReference type="PROSITE-ProRule" id="PRU00325"/>
    </source>
</evidence>
<dbReference type="InterPro" id="IPR049730">
    <property type="entry name" value="SNF2/RAD54-like_C"/>
</dbReference>
<dbReference type="KEGG" id="xba:C7S18_21370"/>
<dbReference type="SUPFAM" id="SSF52540">
    <property type="entry name" value="P-loop containing nucleoside triphosphate hydrolases"/>
    <property type="match status" value="2"/>
</dbReference>
<dbReference type="InterPro" id="IPR014001">
    <property type="entry name" value="Helicase_ATP-bd"/>
</dbReference>
<evidence type="ECO:0000313" key="7">
    <source>
        <dbReference type="EMBL" id="AVP99565.1"/>
    </source>
</evidence>
<keyword evidence="8" id="KW-1185">Reference proteome</keyword>
<dbReference type="Pfam" id="PF00176">
    <property type="entry name" value="SNF2-rel_dom"/>
    <property type="match status" value="1"/>
</dbReference>
<feature type="domain" description="Helicase ATP-binding" evidence="5">
    <location>
        <begin position="652"/>
        <end position="812"/>
    </location>
</feature>